<feature type="active site" description="Proton donor" evidence="7">
    <location>
        <position position="76"/>
    </location>
</feature>
<evidence type="ECO:0000256" key="1">
    <source>
        <dbReference type="ARBA" id="ARBA00004917"/>
    </source>
</evidence>
<feature type="binding site" evidence="7">
    <location>
        <begin position="73"/>
        <end position="74"/>
    </location>
    <ligand>
        <name>(2S)-2-hydroxy-3-oxobutyl phosphate</name>
        <dbReference type="ChEBI" id="CHEBI:58830"/>
    </ligand>
</feature>
<comment type="pathway">
    <text evidence="1 7">Cofactor biosynthesis; riboflavin biosynthesis; riboflavin from 2-hydroxy-3-oxobutyl phosphate and 5-amino-6-(D-ribitylamino)uracil: step 1/2.</text>
</comment>
<reference evidence="8" key="1">
    <citation type="journal article" date="2005" name="Environ. Microbiol.">
        <title>Genetic and functional properties of uncultivated thermophilic crenarchaeotes from a subsurface gold mine as revealed by analysis of genome fragments.</title>
        <authorList>
            <person name="Nunoura T."/>
            <person name="Hirayama H."/>
            <person name="Takami H."/>
            <person name="Oida H."/>
            <person name="Nishi S."/>
            <person name="Shimamura S."/>
            <person name="Suzuki Y."/>
            <person name="Inagaki F."/>
            <person name="Takai K."/>
            <person name="Nealson K.H."/>
            <person name="Horikoshi K."/>
        </authorList>
    </citation>
    <scope>NUCLEOTIDE SEQUENCE</scope>
</reference>
<dbReference type="HAMAP" id="MF_00178">
    <property type="entry name" value="Lumazine_synth"/>
    <property type="match status" value="1"/>
</dbReference>
<dbReference type="CDD" id="cd09209">
    <property type="entry name" value="Lumazine_synthase-I"/>
    <property type="match status" value="1"/>
</dbReference>
<dbReference type="PANTHER" id="PTHR21058">
    <property type="entry name" value="6,7-DIMETHYL-8-RIBITYLLUMAZINE SYNTHASE DMRL SYNTHASE LUMAZINE SYNTHASE"/>
    <property type="match status" value="1"/>
</dbReference>
<feature type="binding site" evidence="7">
    <location>
        <position position="115"/>
    </location>
    <ligand>
        <name>(2S)-2-hydroxy-3-oxobutyl phosphate</name>
        <dbReference type="ChEBI" id="CHEBI:58830"/>
    </ligand>
</feature>
<feature type="binding site" evidence="7">
    <location>
        <position position="101"/>
    </location>
    <ligand>
        <name>5-amino-6-(D-ribitylamino)uracil</name>
        <dbReference type="ChEBI" id="CHEBI:15934"/>
    </ligand>
</feature>
<evidence type="ECO:0000256" key="2">
    <source>
        <dbReference type="ARBA" id="ARBA00007424"/>
    </source>
</evidence>
<evidence type="ECO:0000313" key="8">
    <source>
        <dbReference type="EMBL" id="BAL56434.1"/>
    </source>
</evidence>
<dbReference type="EMBL" id="AP011747">
    <property type="protein sequence ID" value="BAL56434.1"/>
    <property type="molecule type" value="Genomic_DNA"/>
</dbReference>
<dbReference type="InterPro" id="IPR034964">
    <property type="entry name" value="LS"/>
</dbReference>
<gene>
    <name evidence="7" type="primary">ribH</name>
    <name evidence="8" type="ORF">HGMM_F37H05C27</name>
</gene>
<dbReference type="Gene3D" id="3.40.50.960">
    <property type="entry name" value="Lumazine/riboflavin synthase"/>
    <property type="match status" value="1"/>
</dbReference>
<dbReference type="UniPathway" id="UPA00275">
    <property type="reaction ID" value="UER00404"/>
</dbReference>
<evidence type="ECO:0000256" key="3">
    <source>
        <dbReference type="ARBA" id="ARBA00012664"/>
    </source>
</evidence>
<evidence type="ECO:0000256" key="5">
    <source>
        <dbReference type="ARBA" id="ARBA00022679"/>
    </source>
</evidence>
<evidence type="ECO:0000256" key="6">
    <source>
        <dbReference type="ARBA" id="ARBA00048785"/>
    </source>
</evidence>
<dbReference type="GO" id="GO:0000906">
    <property type="term" value="F:6,7-dimethyl-8-ribityllumazine synthase activity"/>
    <property type="evidence" value="ECO:0007669"/>
    <property type="project" value="UniProtKB-UniRule"/>
</dbReference>
<keyword evidence="5 7" id="KW-0808">Transferase</keyword>
<feature type="binding site" evidence="7">
    <location>
        <position position="12"/>
    </location>
    <ligand>
        <name>5-amino-6-(D-ribitylamino)uracil</name>
        <dbReference type="ChEBI" id="CHEBI:15934"/>
    </ligand>
</feature>
<sequence length="137" mass="15312">MSLKIAVVVSQFNREITQEMLKAAQEELRRSGVSEIEVFWVPGAFEIPATVKRLAQSGRYDGILPLGCVIKGETAHFEHIARVVTDALMRLTLECETPIVFGVLTPYTEEQAWARVSKGAEVAKSLLELITLRRRLS</sequence>
<dbReference type="InterPro" id="IPR002180">
    <property type="entry name" value="LS/RS"/>
</dbReference>
<accession>H5SJU8</accession>
<dbReference type="EC" id="2.5.1.78" evidence="3 7"/>
<dbReference type="Pfam" id="PF00885">
    <property type="entry name" value="DMRL_synthase"/>
    <property type="match status" value="1"/>
</dbReference>
<name>H5SJU8_9BACT</name>
<dbReference type="GO" id="GO:0009349">
    <property type="term" value="C:riboflavin synthase complex"/>
    <property type="evidence" value="ECO:0007669"/>
    <property type="project" value="UniProtKB-UniRule"/>
</dbReference>
<evidence type="ECO:0000256" key="7">
    <source>
        <dbReference type="HAMAP-Rule" id="MF_00178"/>
    </source>
</evidence>
<keyword evidence="4 7" id="KW-0686">Riboflavin biosynthesis</keyword>
<organism evidence="8">
    <name type="scientific">uncultured Acetothermia bacterium</name>
    <dbReference type="NCBI Taxonomy" id="236499"/>
    <lineage>
        <taxon>Bacteria</taxon>
        <taxon>Candidatus Bipolaricaulota</taxon>
        <taxon>environmental samples</taxon>
    </lineage>
</organism>
<dbReference type="InterPro" id="IPR036467">
    <property type="entry name" value="LS/RS_sf"/>
</dbReference>
<dbReference type="GO" id="GO:0009231">
    <property type="term" value="P:riboflavin biosynthetic process"/>
    <property type="evidence" value="ECO:0007669"/>
    <property type="project" value="UniProtKB-UniRule"/>
</dbReference>
<evidence type="ECO:0000256" key="4">
    <source>
        <dbReference type="ARBA" id="ARBA00022619"/>
    </source>
</evidence>
<dbReference type="SUPFAM" id="SSF52121">
    <property type="entry name" value="Lumazine synthase"/>
    <property type="match status" value="1"/>
</dbReference>
<dbReference type="AlphaFoldDB" id="H5SJU8"/>
<dbReference type="PANTHER" id="PTHR21058:SF0">
    <property type="entry name" value="6,7-DIMETHYL-8-RIBITYLLUMAZINE SYNTHASE"/>
    <property type="match status" value="1"/>
</dbReference>
<comment type="catalytic activity">
    <reaction evidence="6 7">
        <text>(2S)-2-hydroxy-3-oxobutyl phosphate + 5-amino-6-(D-ribitylamino)uracil = 6,7-dimethyl-8-(1-D-ribityl)lumazine + phosphate + 2 H2O + H(+)</text>
        <dbReference type="Rhea" id="RHEA:26152"/>
        <dbReference type="ChEBI" id="CHEBI:15377"/>
        <dbReference type="ChEBI" id="CHEBI:15378"/>
        <dbReference type="ChEBI" id="CHEBI:15934"/>
        <dbReference type="ChEBI" id="CHEBI:43474"/>
        <dbReference type="ChEBI" id="CHEBI:58201"/>
        <dbReference type="ChEBI" id="CHEBI:58830"/>
        <dbReference type="EC" id="2.5.1.78"/>
    </reaction>
</comment>
<proteinExistence type="inferred from homology"/>
<feature type="binding site" evidence="7">
    <location>
        <begin position="68"/>
        <end position="70"/>
    </location>
    <ligand>
        <name>5-amino-6-(D-ribitylamino)uracil</name>
        <dbReference type="ChEBI" id="CHEBI:15934"/>
    </ligand>
</feature>
<protein>
    <recommendedName>
        <fullName evidence="3 7">6,7-dimethyl-8-ribityllumazine synthase</fullName>
        <shortName evidence="7">DMRL synthase</shortName>
        <shortName evidence="7">LS</shortName>
        <shortName evidence="7">Lumazine synthase</shortName>
        <ecNumber evidence="3 7">2.5.1.78</ecNumber>
    </recommendedName>
</protein>
<dbReference type="NCBIfam" id="TIGR00114">
    <property type="entry name" value="lumazine-synth"/>
    <property type="match status" value="1"/>
</dbReference>
<feature type="binding site" evidence="7">
    <location>
        <begin position="44"/>
        <end position="46"/>
    </location>
    <ligand>
        <name>5-amino-6-(D-ribitylamino)uracil</name>
        <dbReference type="ChEBI" id="CHEBI:15934"/>
    </ligand>
</feature>
<comment type="function">
    <text evidence="7">Catalyzes the formation of 6,7-dimethyl-8-ribityllumazine by condensation of 5-amino-6-(D-ribitylamino)uracil with 3,4-dihydroxy-2-butanone 4-phosphate. This is the penultimate step in the biosynthesis of riboflavin.</text>
</comment>
<reference evidence="8" key="2">
    <citation type="journal article" date="2012" name="PLoS ONE">
        <title>A Deeply Branching Thermophilic Bacterium with an Ancient Acetyl-CoA Pathway Dominates a Subsurface Ecosystem.</title>
        <authorList>
            <person name="Takami H."/>
            <person name="Noguchi H."/>
            <person name="Takaki Y."/>
            <person name="Uchiyama I."/>
            <person name="Toyoda A."/>
            <person name="Nishi S."/>
            <person name="Chee G.-J."/>
            <person name="Arai W."/>
            <person name="Nunoura T."/>
            <person name="Itoh T."/>
            <person name="Hattori M."/>
            <person name="Takai K."/>
        </authorList>
    </citation>
    <scope>NUCLEOTIDE SEQUENCE</scope>
</reference>
<comment type="similarity">
    <text evidence="2 7">Belongs to the DMRL synthase family.</text>
</comment>